<evidence type="ECO:0000256" key="1">
    <source>
        <dbReference type="SAM" id="MobiDB-lite"/>
    </source>
</evidence>
<dbReference type="Proteomes" id="UP001292084">
    <property type="component" value="Unassembled WGS sequence"/>
</dbReference>
<reference evidence="2 3" key="1">
    <citation type="submission" date="2023-12" db="EMBL/GenBank/DDBJ databases">
        <title>Jeotgalibacillus haloalkaliphilus sp. nov., a novel salt-tolerant bacteria, isolated from the estuary of the Fenhe River into the Yellow River.</title>
        <authorList>
            <person name="Li Y."/>
        </authorList>
    </citation>
    <scope>NUCLEOTIDE SEQUENCE [LARGE SCALE GENOMIC DNA]</scope>
    <source>
        <strain evidence="2 3">HH7-29</strain>
    </source>
</reference>
<name>A0ABU5KN16_9BACL</name>
<evidence type="ECO:0000313" key="3">
    <source>
        <dbReference type="Proteomes" id="UP001292084"/>
    </source>
</evidence>
<keyword evidence="3" id="KW-1185">Reference proteome</keyword>
<proteinExistence type="predicted"/>
<accession>A0ABU5KN16</accession>
<dbReference type="Pfam" id="PF14070">
    <property type="entry name" value="YjfB_motility"/>
    <property type="match status" value="1"/>
</dbReference>
<dbReference type="EMBL" id="JAXQNN010000002">
    <property type="protein sequence ID" value="MDZ5712555.1"/>
    <property type="molecule type" value="Genomic_DNA"/>
</dbReference>
<gene>
    <name evidence="2" type="ORF">UFB30_09950</name>
</gene>
<evidence type="ECO:0000313" key="2">
    <source>
        <dbReference type="EMBL" id="MDZ5712555.1"/>
    </source>
</evidence>
<organism evidence="2 3">
    <name type="scientific">Jeotgalibacillus haloalkalitolerans</name>
    <dbReference type="NCBI Taxonomy" id="3104292"/>
    <lineage>
        <taxon>Bacteria</taxon>
        <taxon>Bacillati</taxon>
        <taxon>Bacillota</taxon>
        <taxon>Bacilli</taxon>
        <taxon>Bacillales</taxon>
        <taxon>Caryophanaceae</taxon>
        <taxon>Jeotgalibacillus</taxon>
    </lineage>
</organism>
<feature type="region of interest" description="Disordered" evidence="1">
    <location>
        <begin position="54"/>
        <end position="74"/>
    </location>
</feature>
<comment type="caution">
    <text evidence="2">The sequence shown here is derived from an EMBL/GenBank/DDBJ whole genome shotgun (WGS) entry which is preliminary data.</text>
</comment>
<dbReference type="InterPro" id="IPR025906">
    <property type="entry name" value="YjfB_motility"/>
</dbReference>
<sequence length="74" mass="7691">MGNGTIVKRSDDMEISSIMAKQTAQIQQTASLSIMNSAMTQQAAGAVAMLEAMNNQGGTPAPHPHKGHAIDLKG</sequence>
<protein>
    <submittedName>
        <fullName evidence="2">Motility protein</fullName>
    </submittedName>
</protein>